<keyword evidence="1" id="KW-1133">Transmembrane helix</keyword>
<feature type="transmembrane region" description="Helical" evidence="1">
    <location>
        <begin position="101"/>
        <end position="122"/>
    </location>
</feature>
<reference evidence="3" key="3">
    <citation type="submission" date="2025-08" db="UniProtKB">
        <authorList>
            <consortium name="RefSeq"/>
        </authorList>
    </citation>
    <scope>IDENTIFICATION</scope>
    <source>
        <tissue evidence="3">Whole organism</tissue>
    </source>
</reference>
<feature type="transmembrane region" description="Helical" evidence="1">
    <location>
        <begin position="152"/>
        <end position="174"/>
    </location>
</feature>
<accession>A0ABM1NNU5</accession>
<reference evidence="2" key="1">
    <citation type="journal article" date="1997" name="Nucleic Acids Res.">
        <title>tRNAscan-SE: a program for improved detection of transfer RNA genes in genomic sequence.</title>
        <authorList>
            <person name="Lowe T.M."/>
            <person name="Eddy S.R."/>
        </authorList>
    </citation>
    <scope>NUCLEOTIDE SEQUENCE [LARGE SCALE GENOMIC DNA]</scope>
</reference>
<proteinExistence type="predicted"/>
<keyword evidence="2" id="KW-1185">Reference proteome</keyword>
<dbReference type="RefSeq" id="XP_017856631.1">
    <property type="nucleotide sequence ID" value="XM_018001142.1"/>
</dbReference>
<protein>
    <submittedName>
        <fullName evidence="3">LOW QUALITY PROTEIN: uncharacterized protein CG1339</fullName>
    </submittedName>
</protein>
<keyword evidence="1" id="KW-0812">Transmembrane</keyword>
<feature type="transmembrane region" description="Helical" evidence="1">
    <location>
        <begin position="189"/>
        <end position="212"/>
    </location>
</feature>
<dbReference type="GeneID" id="108609420"/>
<organism evidence="2 3">
    <name type="scientific">Drosophila arizonae</name>
    <name type="common">Fruit fly</name>
    <dbReference type="NCBI Taxonomy" id="7263"/>
    <lineage>
        <taxon>Eukaryota</taxon>
        <taxon>Metazoa</taxon>
        <taxon>Ecdysozoa</taxon>
        <taxon>Arthropoda</taxon>
        <taxon>Hexapoda</taxon>
        <taxon>Insecta</taxon>
        <taxon>Pterygota</taxon>
        <taxon>Neoptera</taxon>
        <taxon>Endopterygota</taxon>
        <taxon>Diptera</taxon>
        <taxon>Brachycera</taxon>
        <taxon>Muscomorpha</taxon>
        <taxon>Ephydroidea</taxon>
        <taxon>Drosophilidae</taxon>
        <taxon>Drosophila</taxon>
    </lineage>
</organism>
<dbReference type="Proteomes" id="UP000694904">
    <property type="component" value="Chromosome 3"/>
</dbReference>
<feature type="transmembrane region" description="Helical" evidence="1">
    <location>
        <begin position="63"/>
        <end position="89"/>
    </location>
</feature>
<keyword evidence="1" id="KW-0472">Membrane</keyword>
<sequence length="438" mass="52340">MWNTEDINLLSGGFAQSIYRRFFQCTAWLLYGIARVCHFLKLRYNAEHMRMEEIQYHHMISKIVVTVKFVFVLLDLQSYLVLILVLWLHIFRVENSGGQNYMIGLLVQGLIISDLRRIFIFLHSFDDRKLIKHIINEIFYITQTIKRKFGMIYHFEMCLLCVYSSKLYLVYIMLDSMWYHMTFIWINFLYWLLLEYCILGYFIYQLILLNWYRNFSYFLQRFLEYNRYQSCISAHYHGRLLWLFKLHLRIINLHKCIQERVAWLPAAIYLTIFTSIFNMTLLLECIIYSDDEIEDKMYIIADGSLGPALIPILNVLVVGICTDRIRSEESALQQQIILANILCVRKADPNDFRLKVLNNEVSYEIRLMSAYNIFPHDYHTALIVHQKLEPLHNVIILHTIGDREFAFDYFLTVIVTALSFIQYTVSTNRVYKVCVTHK</sequence>
<reference evidence="2" key="2">
    <citation type="journal article" date="2016" name="G3 (Bethesda)">
        <title>Genome Evolution in Three Species of Cactophilic Drosophila.</title>
        <authorList>
            <person name="Sanchez-Flores A."/>
            <person name="Penazola F."/>
            <person name="Carpinteyro-Ponce J."/>
            <person name="Nazario-Yepiz N."/>
            <person name="Abreu-Goodger C."/>
            <person name="Machado C.A."/>
            <person name="Markow T.A."/>
        </authorList>
    </citation>
    <scope>NUCLEOTIDE SEQUENCE [LARGE SCALE GENOMIC DNA]</scope>
</reference>
<gene>
    <name evidence="3" type="primary">LOC108609420</name>
</gene>
<feature type="transmembrane region" description="Helical" evidence="1">
    <location>
        <begin position="261"/>
        <end position="283"/>
    </location>
</feature>
<evidence type="ECO:0000313" key="2">
    <source>
        <dbReference type="Proteomes" id="UP000694904"/>
    </source>
</evidence>
<name>A0ABM1NNU5_DROAR</name>
<evidence type="ECO:0000313" key="3">
    <source>
        <dbReference type="RefSeq" id="XP_017856631.1"/>
    </source>
</evidence>
<evidence type="ECO:0000256" key="1">
    <source>
        <dbReference type="SAM" id="Phobius"/>
    </source>
</evidence>